<organism evidence="5 6">
    <name type="scientific">Canna indica</name>
    <name type="common">Indian-shot</name>
    <dbReference type="NCBI Taxonomy" id="4628"/>
    <lineage>
        <taxon>Eukaryota</taxon>
        <taxon>Viridiplantae</taxon>
        <taxon>Streptophyta</taxon>
        <taxon>Embryophyta</taxon>
        <taxon>Tracheophyta</taxon>
        <taxon>Spermatophyta</taxon>
        <taxon>Magnoliopsida</taxon>
        <taxon>Liliopsida</taxon>
        <taxon>Zingiberales</taxon>
        <taxon>Cannaceae</taxon>
        <taxon>Canna</taxon>
    </lineage>
</organism>
<keyword evidence="4" id="KW-1133">Transmembrane helix</keyword>
<dbReference type="EMBL" id="CP136890">
    <property type="protein sequence ID" value="WOK93749.1"/>
    <property type="molecule type" value="Genomic_DNA"/>
</dbReference>
<dbReference type="PANTHER" id="PTHR47955">
    <property type="entry name" value="CYTOCHROME P450 FAMILY 71 PROTEIN"/>
    <property type="match status" value="1"/>
</dbReference>
<accession>A0AAQ3JRA3</accession>
<dbReference type="PANTHER" id="PTHR47955:SF15">
    <property type="entry name" value="CYTOCHROME P450 71A2-LIKE"/>
    <property type="match status" value="1"/>
</dbReference>
<dbReference type="Gene3D" id="1.10.630.10">
    <property type="entry name" value="Cytochrome P450"/>
    <property type="match status" value="1"/>
</dbReference>
<proteinExistence type="inferred from homology"/>
<sequence length="329" mass="36875">MEPDLLHNIFLPPPPNPTMFHHPSLSWLCAGLISAVAIILFSLFILLRKNKHPGLPPSPPTIPLVGNLHQLGSLPHCSLRALAQRHGPVMLLHLGSVPTVIVSSAAAAQDVLKIHDLDFATRPNTSLTDRLFYGSRDIVFARYGDYWRQVRRVSVLHLLSPKQVQSFRRVWKEEANLLVHRIRETSGQPTNISVMLVGFVTDIFCRVAFGKKHFTDEESGSGRVHRLLMETMAVLGSFPVRDFLPWLGWIDQLSGLDAKVRKVVTEIDAFIEKVLDEHATTITTNNNDMVDFVDILLSLDSLVEGESLGRDDIKAIILVRTFISLHEDI</sequence>
<evidence type="ECO:0000256" key="1">
    <source>
        <dbReference type="ARBA" id="ARBA00010617"/>
    </source>
</evidence>
<gene>
    <name evidence="5" type="ORF">Cni_G02450</name>
</gene>
<dbReference type="AlphaFoldDB" id="A0AAQ3JRA3"/>
<dbReference type="Pfam" id="PF00067">
    <property type="entry name" value="p450"/>
    <property type="match status" value="1"/>
</dbReference>
<evidence type="ECO:0000256" key="4">
    <source>
        <dbReference type="SAM" id="Phobius"/>
    </source>
</evidence>
<keyword evidence="2" id="KW-0479">Metal-binding</keyword>
<evidence type="ECO:0000256" key="3">
    <source>
        <dbReference type="ARBA" id="ARBA00023004"/>
    </source>
</evidence>
<dbReference type="PRINTS" id="PR00463">
    <property type="entry name" value="EP450I"/>
</dbReference>
<protein>
    <submittedName>
        <fullName evidence="5">Cytochrome P450</fullName>
    </submittedName>
</protein>
<dbReference type="GO" id="GO:0004497">
    <property type="term" value="F:monooxygenase activity"/>
    <property type="evidence" value="ECO:0007669"/>
    <property type="project" value="InterPro"/>
</dbReference>
<keyword evidence="4" id="KW-0472">Membrane</keyword>
<keyword evidence="3" id="KW-0408">Iron</keyword>
<reference evidence="5 6" key="1">
    <citation type="submission" date="2023-10" db="EMBL/GenBank/DDBJ databases">
        <title>Chromosome-scale genome assembly provides insights into flower coloration mechanisms of Canna indica.</title>
        <authorList>
            <person name="Li C."/>
        </authorList>
    </citation>
    <scope>NUCLEOTIDE SEQUENCE [LARGE SCALE GENOMIC DNA]</scope>
    <source>
        <tissue evidence="5">Flower</tissue>
    </source>
</reference>
<evidence type="ECO:0000256" key="2">
    <source>
        <dbReference type="ARBA" id="ARBA00022723"/>
    </source>
</evidence>
<dbReference type="InterPro" id="IPR001128">
    <property type="entry name" value="Cyt_P450"/>
</dbReference>
<dbReference type="InterPro" id="IPR036396">
    <property type="entry name" value="Cyt_P450_sf"/>
</dbReference>
<dbReference type="GO" id="GO:0020037">
    <property type="term" value="F:heme binding"/>
    <property type="evidence" value="ECO:0007669"/>
    <property type="project" value="InterPro"/>
</dbReference>
<keyword evidence="4" id="KW-0812">Transmembrane</keyword>
<dbReference type="GO" id="GO:0016705">
    <property type="term" value="F:oxidoreductase activity, acting on paired donors, with incorporation or reduction of molecular oxygen"/>
    <property type="evidence" value="ECO:0007669"/>
    <property type="project" value="InterPro"/>
</dbReference>
<dbReference type="Proteomes" id="UP001327560">
    <property type="component" value="Chromosome 1"/>
</dbReference>
<feature type="transmembrane region" description="Helical" evidence="4">
    <location>
        <begin position="25"/>
        <end position="47"/>
    </location>
</feature>
<dbReference type="GO" id="GO:0005506">
    <property type="term" value="F:iron ion binding"/>
    <property type="evidence" value="ECO:0007669"/>
    <property type="project" value="InterPro"/>
</dbReference>
<evidence type="ECO:0000313" key="6">
    <source>
        <dbReference type="Proteomes" id="UP001327560"/>
    </source>
</evidence>
<name>A0AAQ3JRA3_9LILI</name>
<evidence type="ECO:0000313" key="5">
    <source>
        <dbReference type="EMBL" id="WOK93749.1"/>
    </source>
</evidence>
<keyword evidence="6" id="KW-1185">Reference proteome</keyword>
<dbReference type="SUPFAM" id="SSF48264">
    <property type="entry name" value="Cytochrome P450"/>
    <property type="match status" value="1"/>
</dbReference>
<dbReference type="InterPro" id="IPR002401">
    <property type="entry name" value="Cyt_P450_E_grp-I"/>
</dbReference>
<comment type="similarity">
    <text evidence="1">Belongs to the cytochrome P450 family.</text>
</comment>